<keyword evidence="3" id="KW-1185">Reference proteome</keyword>
<evidence type="ECO:0000313" key="2">
    <source>
        <dbReference type="EMBL" id="GAU09658.1"/>
    </source>
</evidence>
<protein>
    <submittedName>
        <fullName evidence="2">Lysis protein</fullName>
    </submittedName>
</protein>
<gene>
    <name evidence="2" type="ORF">DPF_2389</name>
</gene>
<evidence type="ECO:0000256" key="1">
    <source>
        <dbReference type="SAM" id="Coils"/>
    </source>
</evidence>
<proteinExistence type="inferred from homology"/>
<dbReference type="Gene3D" id="1.20.5.300">
    <property type="match status" value="1"/>
</dbReference>
<accession>A0A194AK20</accession>
<keyword evidence="1" id="KW-0175">Coiled coil</keyword>
<dbReference type="OrthoDB" id="5461272at2"/>
<dbReference type="PANTHER" id="PTHR36508">
    <property type="entry name" value="PROTEIN SLYX"/>
    <property type="match status" value="1"/>
</dbReference>
<evidence type="ECO:0000313" key="3">
    <source>
        <dbReference type="Proteomes" id="UP000095200"/>
    </source>
</evidence>
<dbReference type="HAMAP" id="MF_00715">
    <property type="entry name" value="SlyX"/>
    <property type="match status" value="1"/>
</dbReference>
<dbReference type="InterPro" id="IPR007236">
    <property type="entry name" value="SlyX"/>
</dbReference>
<reference evidence="3" key="1">
    <citation type="submission" date="2016-06" db="EMBL/GenBank/DDBJ databases">
        <title>Draft genome sequence of Desulfoplanes formicivorans strain Pf12B.</title>
        <authorList>
            <person name="Watanabe M."/>
            <person name="Kojima H."/>
            <person name="Fukui M."/>
        </authorList>
    </citation>
    <scope>NUCLEOTIDE SEQUENCE [LARGE SCALE GENOMIC DNA]</scope>
    <source>
        <strain evidence="3">Pf12B</strain>
    </source>
</reference>
<dbReference type="RefSeq" id="WP_069859912.1">
    <property type="nucleotide sequence ID" value="NZ_BDFE01000020.1"/>
</dbReference>
<dbReference type="Proteomes" id="UP000095200">
    <property type="component" value="Unassembled WGS sequence"/>
</dbReference>
<dbReference type="EMBL" id="BDFE01000020">
    <property type="protein sequence ID" value="GAU09658.1"/>
    <property type="molecule type" value="Genomic_DNA"/>
</dbReference>
<name>A0A194AK20_9BACT</name>
<comment type="caution">
    <text evidence="2">The sequence shown here is derived from an EMBL/GenBank/DDBJ whole genome shotgun (WGS) entry which is preliminary data.</text>
</comment>
<dbReference type="PANTHER" id="PTHR36508:SF1">
    <property type="entry name" value="PROTEIN SLYX"/>
    <property type="match status" value="1"/>
</dbReference>
<organism evidence="2 3">
    <name type="scientific">Desulfoplanes formicivorans</name>
    <dbReference type="NCBI Taxonomy" id="1592317"/>
    <lineage>
        <taxon>Bacteria</taxon>
        <taxon>Pseudomonadati</taxon>
        <taxon>Thermodesulfobacteriota</taxon>
        <taxon>Desulfovibrionia</taxon>
        <taxon>Desulfovibrionales</taxon>
        <taxon>Desulfoplanaceae</taxon>
        <taxon>Desulfoplanes</taxon>
    </lineage>
</organism>
<dbReference type="Pfam" id="PF04102">
    <property type="entry name" value="SlyX"/>
    <property type="match status" value="1"/>
</dbReference>
<dbReference type="STRING" id="1592317.DPF_2389"/>
<sequence length="66" mass="7740">MDDQLEKLQTQIAFQERSIEKLNQALISQQCQIDELERQIRILAEKLLEVRAVDDNNVPEPPPPHY</sequence>
<dbReference type="AlphaFoldDB" id="A0A194AK20"/>
<feature type="coiled-coil region" evidence="1">
    <location>
        <begin position="5"/>
        <end position="53"/>
    </location>
</feature>